<name>A0A9P4VQB3_9PEZI</name>
<dbReference type="OrthoDB" id="5946976at2759"/>
<dbReference type="Gene3D" id="3.40.710.10">
    <property type="entry name" value="DD-peptidase/beta-lactamase superfamily"/>
    <property type="match status" value="1"/>
</dbReference>
<dbReference type="PANTHER" id="PTHR46825">
    <property type="entry name" value="D-ALANYL-D-ALANINE-CARBOXYPEPTIDASE/ENDOPEPTIDASE AMPH"/>
    <property type="match status" value="1"/>
</dbReference>
<keyword evidence="4" id="KW-1185">Reference proteome</keyword>
<evidence type="ECO:0000313" key="4">
    <source>
        <dbReference type="Proteomes" id="UP000799429"/>
    </source>
</evidence>
<proteinExistence type="inferred from homology"/>
<evidence type="ECO:0000259" key="2">
    <source>
        <dbReference type="Pfam" id="PF00144"/>
    </source>
</evidence>
<evidence type="ECO:0000256" key="1">
    <source>
        <dbReference type="ARBA" id="ARBA00038215"/>
    </source>
</evidence>
<dbReference type="SUPFAM" id="SSF56601">
    <property type="entry name" value="beta-lactamase/transpeptidase-like"/>
    <property type="match status" value="1"/>
</dbReference>
<comment type="similarity">
    <text evidence="1">Belongs to the peptidase S12 family.</text>
</comment>
<organism evidence="3 4">
    <name type="scientific">Patellaria atrata CBS 101060</name>
    <dbReference type="NCBI Taxonomy" id="1346257"/>
    <lineage>
        <taxon>Eukaryota</taxon>
        <taxon>Fungi</taxon>
        <taxon>Dikarya</taxon>
        <taxon>Ascomycota</taxon>
        <taxon>Pezizomycotina</taxon>
        <taxon>Dothideomycetes</taxon>
        <taxon>Dothideomycetes incertae sedis</taxon>
        <taxon>Patellariales</taxon>
        <taxon>Patellariaceae</taxon>
        <taxon>Patellaria</taxon>
    </lineage>
</organism>
<dbReference type="InterPro" id="IPR001466">
    <property type="entry name" value="Beta-lactam-related"/>
</dbReference>
<dbReference type="Pfam" id="PF00144">
    <property type="entry name" value="Beta-lactamase"/>
    <property type="match status" value="1"/>
</dbReference>
<protein>
    <submittedName>
        <fullName evidence="3">Beta-lactamase/transpeptidase-like protein</fullName>
    </submittedName>
</protein>
<accession>A0A9P4VQB3</accession>
<dbReference type="EMBL" id="MU006097">
    <property type="protein sequence ID" value="KAF2838140.1"/>
    <property type="molecule type" value="Genomic_DNA"/>
</dbReference>
<dbReference type="AlphaFoldDB" id="A0A9P4VQB3"/>
<dbReference type="InterPro" id="IPR012338">
    <property type="entry name" value="Beta-lactam/transpept-like"/>
</dbReference>
<comment type="caution">
    <text evidence="3">The sequence shown here is derived from an EMBL/GenBank/DDBJ whole genome shotgun (WGS) entry which is preliminary data.</text>
</comment>
<evidence type="ECO:0000313" key="3">
    <source>
        <dbReference type="EMBL" id="KAF2838140.1"/>
    </source>
</evidence>
<reference evidence="3" key="1">
    <citation type="journal article" date="2020" name="Stud. Mycol.">
        <title>101 Dothideomycetes genomes: a test case for predicting lifestyles and emergence of pathogens.</title>
        <authorList>
            <person name="Haridas S."/>
            <person name="Albert R."/>
            <person name="Binder M."/>
            <person name="Bloem J."/>
            <person name="Labutti K."/>
            <person name="Salamov A."/>
            <person name="Andreopoulos B."/>
            <person name="Baker S."/>
            <person name="Barry K."/>
            <person name="Bills G."/>
            <person name="Bluhm B."/>
            <person name="Cannon C."/>
            <person name="Castanera R."/>
            <person name="Culley D."/>
            <person name="Daum C."/>
            <person name="Ezra D."/>
            <person name="Gonzalez J."/>
            <person name="Henrissat B."/>
            <person name="Kuo A."/>
            <person name="Liang C."/>
            <person name="Lipzen A."/>
            <person name="Lutzoni F."/>
            <person name="Magnuson J."/>
            <person name="Mondo S."/>
            <person name="Nolan M."/>
            <person name="Ohm R."/>
            <person name="Pangilinan J."/>
            <person name="Park H.-J."/>
            <person name="Ramirez L."/>
            <person name="Alfaro M."/>
            <person name="Sun H."/>
            <person name="Tritt A."/>
            <person name="Yoshinaga Y."/>
            <person name="Zwiers L.-H."/>
            <person name="Turgeon B."/>
            <person name="Goodwin S."/>
            <person name="Spatafora J."/>
            <person name="Crous P."/>
            <person name="Grigoriev I."/>
        </authorList>
    </citation>
    <scope>NUCLEOTIDE SEQUENCE</scope>
    <source>
        <strain evidence="3">CBS 101060</strain>
    </source>
</reference>
<dbReference type="PANTHER" id="PTHR46825:SF14">
    <property type="entry name" value="BETA-LACTAMASE-RELATED DOMAIN-CONTAINING PROTEIN"/>
    <property type="match status" value="1"/>
</dbReference>
<dbReference type="Proteomes" id="UP000799429">
    <property type="component" value="Unassembled WGS sequence"/>
</dbReference>
<sequence length="413" mass="46311">MYIAVISTREIVYITEVLTGRVETHSRFRLRVFASAISVEYNQTTNGLYTTSCRSLFEVGRSSVLPHCLAVATPLELVLFLGWGRGKVHGSCKSISLTLPLVTDDKLAQDSDWGLPATPDPYAKPVKKKLYRARTGQSTVPYNRNSINQQCGSYLYFYNRSRHIFFRSDMKARIMERLNHIIPIIIQISLVTEAPSVAVGVSYEGETLYHANTGLRNVQKGLVPDSNTVYGIGSITKCFTASAIGILVDEGLLEWTTLVKGIIPEFNSSSQTMSEHLIVVDLLSHRTVIATSNNWWYGAEGTLLSDKGQTIRAYNSLQSIGSFRSRYDYSNWNYALLGEVIDSNHREVVWDFHQGEDLRPLDMKRSSVSQIFNDDENLALPYAILDDLSPYPLPIPKSEDGKLMLPPKPYKAP</sequence>
<dbReference type="InterPro" id="IPR050491">
    <property type="entry name" value="AmpC-like"/>
</dbReference>
<gene>
    <name evidence="3" type="ORF">M501DRAFT_993006</name>
</gene>
<feature type="domain" description="Beta-lactamase-related" evidence="2">
    <location>
        <begin position="194"/>
        <end position="368"/>
    </location>
</feature>